<accession>A0A240ENL9</accession>
<dbReference type="EMBL" id="OANU01000117">
    <property type="protein sequence ID" value="SNX50297.1"/>
    <property type="molecule type" value="Genomic_DNA"/>
</dbReference>
<dbReference type="AlphaFoldDB" id="A0A240ENL9"/>
<name>A0A240ENL9_9VIBR</name>
<evidence type="ECO:0000313" key="2">
    <source>
        <dbReference type="Proteomes" id="UP000219336"/>
    </source>
</evidence>
<evidence type="ECO:0000313" key="1">
    <source>
        <dbReference type="EMBL" id="SNX50297.1"/>
    </source>
</evidence>
<reference evidence="2" key="1">
    <citation type="submission" date="2016-06" db="EMBL/GenBank/DDBJ databases">
        <authorList>
            <person name="Rodrigo-Torres L."/>
            <person name="Arahal R.D."/>
            <person name="Lucena T."/>
        </authorList>
    </citation>
    <scope>NUCLEOTIDE SEQUENCE [LARGE SCALE GENOMIC DNA]</scope>
    <source>
        <strain evidence="2">CECT8203</strain>
    </source>
</reference>
<sequence length="78" mass="8890">MRILKIIFAIATYDCDQTAARLGCIGFDMTEEAKLELVKSRFENIDDDDLMDGDEFFDSLDNSESNWSHCREAGQSQC</sequence>
<organism evidence="1 2">
    <name type="scientific">Vibrio thalassae</name>
    <dbReference type="NCBI Taxonomy" id="1243014"/>
    <lineage>
        <taxon>Bacteria</taxon>
        <taxon>Pseudomonadati</taxon>
        <taxon>Pseudomonadota</taxon>
        <taxon>Gammaproteobacteria</taxon>
        <taxon>Vibrionales</taxon>
        <taxon>Vibrionaceae</taxon>
        <taxon>Vibrio</taxon>
    </lineage>
</organism>
<gene>
    <name evidence="1" type="ORF">VTH8203_03952</name>
</gene>
<keyword evidence="2" id="KW-1185">Reference proteome</keyword>
<proteinExistence type="predicted"/>
<dbReference type="Proteomes" id="UP000219336">
    <property type="component" value="Unassembled WGS sequence"/>
</dbReference>
<protein>
    <submittedName>
        <fullName evidence="1">Uncharacterized protein</fullName>
    </submittedName>
</protein>